<feature type="region of interest" description="Disordered" evidence="1">
    <location>
        <begin position="35"/>
        <end position="79"/>
    </location>
</feature>
<organism evidence="2 3">
    <name type="scientific">Pseudomonas monteilii</name>
    <dbReference type="NCBI Taxonomy" id="76759"/>
    <lineage>
        <taxon>Bacteria</taxon>
        <taxon>Pseudomonadati</taxon>
        <taxon>Pseudomonadota</taxon>
        <taxon>Gammaproteobacteria</taxon>
        <taxon>Pseudomonadales</taxon>
        <taxon>Pseudomonadaceae</taxon>
        <taxon>Pseudomonas</taxon>
    </lineage>
</organism>
<dbReference type="AlphaFoldDB" id="A0AAP7FM46"/>
<dbReference type="EMBL" id="LSTU01000037">
    <property type="protein sequence ID" value="OAH48569.1"/>
    <property type="molecule type" value="Genomic_DNA"/>
</dbReference>
<accession>A0AAP7FM46</accession>
<reference evidence="3" key="1">
    <citation type="submission" date="2016-02" db="EMBL/GenBank/DDBJ databases">
        <title>Dietzia cinnamea strain CD11_5 genome sequencing and assembly.</title>
        <authorList>
            <person name="Kaur G."/>
            <person name="Nair G.R."/>
            <person name="Mayilraj S."/>
        </authorList>
    </citation>
    <scope>NUCLEOTIDE SEQUENCE [LARGE SCALE GENOMIC DNA]</scope>
    <source>
        <strain evidence="3">CD10_2</strain>
    </source>
</reference>
<name>A0AAP7FM46_9PSED</name>
<gene>
    <name evidence="2" type="ORF">AYJ70_17170</name>
</gene>
<evidence type="ECO:0000256" key="1">
    <source>
        <dbReference type="SAM" id="MobiDB-lite"/>
    </source>
</evidence>
<dbReference type="Proteomes" id="UP000077242">
    <property type="component" value="Unassembled WGS sequence"/>
</dbReference>
<evidence type="ECO:0000313" key="2">
    <source>
        <dbReference type="EMBL" id="OAH48569.1"/>
    </source>
</evidence>
<comment type="caution">
    <text evidence="2">The sequence shown here is derived from an EMBL/GenBank/DDBJ whole genome shotgun (WGS) entry which is preliminary data.</text>
</comment>
<proteinExistence type="predicted"/>
<sequence length="79" mass="8173">MLASVLLAAALAAWYPELIGLAEAIVQNPQRQHQVRAAMQEASQPSPGPGAAVIAATRSGEPDAVDAADRLTGWSRGKP</sequence>
<evidence type="ECO:0000313" key="3">
    <source>
        <dbReference type="Proteomes" id="UP000077242"/>
    </source>
</evidence>
<protein>
    <submittedName>
        <fullName evidence="2">Uncharacterized protein</fullName>
    </submittedName>
</protein>